<keyword evidence="1" id="KW-0805">Transcription regulation</keyword>
<dbReference type="InterPro" id="IPR025997">
    <property type="entry name" value="SBP_2_dom"/>
</dbReference>
<dbReference type="Proteomes" id="UP000195326">
    <property type="component" value="Unassembled WGS sequence"/>
</dbReference>
<sequence length="356" mass="39519">MAVTAQQIAELAGVSRGTVDRALHNRGRVNPEVAARIFRIATELGYKPNLIGQALVRTKRDFKIGAILQSAETPTMKIVLEGLKQAANELRASGVEVVIRELRGLDEELLLESIEELVLQGVQGLAISPNNTPELRQCIDQLDQQNIPVVTFNSDVPGSKRIGFIGVNNYRGGQIAAGLMCQMIPAGSKVFPLTGHLSNTAHNNRLNGFCEAIQQETACNITLLPFQPCFDRDDYAYEITQHMLRANPDLAGIYVAANGQQGVCQAIEEEGRKRQVKVVAFDLNAITRDLLQNDCLSCVLDQKAFEQGYRAPYVLYDYLTYKRRPQNALIYTDIAIRNKYNSDLESSMRPESVPKR</sequence>
<dbReference type="EMBL" id="NFKL01000024">
    <property type="protein sequence ID" value="OUP55710.1"/>
    <property type="molecule type" value="Genomic_DNA"/>
</dbReference>
<dbReference type="PANTHER" id="PTHR30146:SF152">
    <property type="entry name" value="TRANSCRIPTIONAL REGULATORY PROTEIN"/>
    <property type="match status" value="1"/>
</dbReference>
<dbReference type="Gene3D" id="1.10.260.40">
    <property type="entry name" value="lambda repressor-like DNA-binding domains"/>
    <property type="match status" value="1"/>
</dbReference>
<evidence type="ECO:0000256" key="3">
    <source>
        <dbReference type="ARBA" id="ARBA00023163"/>
    </source>
</evidence>
<evidence type="ECO:0000256" key="2">
    <source>
        <dbReference type="ARBA" id="ARBA00023125"/>
    </source>
</evidence>
<dbReference type="SUPFAM" id="SSF47413">
    <property type="entry name" value="lambda repressor-like DNA-binding domains"/>
    <property type="match status" value="1"/>
</dbReference>
<evidence type="ECO:0000313" key="6">
    <source>
        <dbReference type="Proteomes" id="UP000195326"/>
    </source>
</evidence>
<dbReference type="PROSITE" id="PS50932">
    <property type="entry name" value="HTH_LACI_2"/>
    <property type="match status" value="1"/>
</dbReference>
<dbReference type="CDD" id="cd01392">
    <property type="entry name" value="HTH_LacI"/>
    <property type="match status" value="1"/>
</dbReference>
<organism evidence="5 6">
    <name type="scientific">Butyricicoccus pullicaecorum</name>
    <dbReference type="NCBI Taxonomy" id="501571"/>
    <lineage>
        <taxon>Bacteria</taxon>
        <taxon>Bacillati</taxon>
        <taxon>Bacillota</taxon>
        <taxon>Clostridia</taxon>
        <taxon>Eubacteriales</taxon>
        <taxon>Butyricicoccaceae</taxon>
        <taxon>Butyricicoccus</taxon>
    </lineage>
</organism>
<dbReference type="Pfam" id="PF00356">
    <property type="entry name" value="LacI"/>
    <property type="match status" value="1"/>
</dbReference>
<keyword evidence="3" id="KW-0804">Transcription</keyword>
<dbReference type="Pfam" id="PF13407">
    <property type="entry name" value="Peripla_BP_4"/>
    <property type="match status" value="1"/>
</dbReference>
<keyword evidence="2" id="KW-0238">DNA-binding</keyword>
<comment type="caution">
    <text evidence="5">The sequence shown here is derived from an EMBL/GenBank/DDBJ whole genome shotgun (WGS) entry which is preliminary data.</text>
</comment>
<accession>A0A1Y4LIM4</accession>
<reference evidence="6" key="1">
    <citation type="submission" date="2017-04" db="EMBL/GenBank/DDBJ databases">
        <title>Function of individual gut microbiota members based on whole genome sequencing of pure cultures obtained from chicken caecum.</title>
        <authorList>
            <person name="Medvecky M."/>
            <person name="Cejkova D."/>
            <person name="Polansky O."/>
            <person name="Karasova D."/>
            <person name="Kubasova T."/>
            <person name="Cizek A."/>
            <person name="Rychlik I."/>
        </authorList>
    </citation>
    <scope>NUCLEOTIDE SEQUENCE [LARGE SCALE GENOMIC DNA]</scope>
    <source>
        <strain evidence="6">An179</strain>
    </source>
</reference>
<gene>
    <name evidence="5" type="ORF">B5F15_14245</name>
</gene>
<dbReference type="GO" id="GO:0003700">
    <property type="term" value="F:DNA-binding transcription factor activity"/>
    <property type="evidence" value="ECO:0007669"/>
    <property type="project" value="TreeGrafter"/>
</dbReference>
<evidence type="ECO:0000256" key="1">
    <source>
        <dbReference type="ARBA" id="ARBA00023015"/>
    </source>
</evidence>
<dbReference type="GO" id="GO:0000976">
    <property type="term" value="F:transcription cis-regulatory region binding"/>
    <property type="evidence" value="ECO:0007669"/>
    <property type="project" value="TreeGrafter"/>
</dbReference>
<dbReference type="InterPro" id="IPR000843">
    <property type="entry name" value="HTH_LacI"/>
</dbReference>
<evidence type="ECO:0000313" key="5">
    <source>
        <dbReference type="EMBL" id="OUP55710.1"/>
    </source>
</evidence>
<dbReference type="RefSeq" id="WP_087415780.1">
    <property type="nucleotide sequence ID" value="NZ_NFKL01000024.1"/>
</dbReference>
<protein>
    <recommendedName>
        <fullName evidence="4">HTH lacI-type domain-containing protein</fullName>
    </recommendedName>
</protein>
<feature type="domain" description="HTH lacI-type" evidence="4">
    <location>
        <begin position="3"/>
        <end position="57"/>
    </location>
</feature>
<dbReference type="CDD" id="cd06307">
    <property type="entry name" value="PBP1_sugar_binding"/>
    <property type="match status" value="1"/>
</dbReference>
<dbReference type="PANTHER" id="PTHR30146">
    <property type="entry name" value="LACI-RELATED TRANSCRIPTIONAL REPRESSOR"/>
    <property type="match status" value="1"/>
</dbReference>
<dbReference type="InterPro" id="IPR010982">
    <property type="entry name" value="Lambda_DNA-bd_dom_sf"/>
</dbReference>
<name>A0A1Y4LIM4_9FIRM</name>
<dbReference type="AlphaFoldDB" id="A0A1Y4LIM4"/>
<dbReference type="SMART" id="SM00354">
    <property type="entry name" value="HTH_LACI"/>
    <property type="match status" value="1"/>
</dbReference>
<dbReference type="Gene3D" id="3.40.50.2300">
    <property type="match status" value="2"/>
</dbReference>
<proteinExistence type="predicted"/>
<dbReference type="STRING" id="501571.GCA_900143195_00313"/>
<dbReference type="SUPFAM" id="SSF53822">
    <property type="entry name" value="Periplasmic binding protein-like I"/>
    <property type="match status" value="1"/>
</dbReference>
<dbReference type="InterPro" id="IPR028082">
    <property type="entry name" value="Peripla_BP_I"/>
</dbReference>
<evidence type="ECO:0000259" key="4">
    <source>
        <dbReference type="PROSITE" id="PS50932"/>
    </source>
</evidence>